<keyword evidence="5" id="KW-0547">Nucleotide-binding</keyword>
<dbReference type="SUPFAM" id="SSF52540">
    <property type="entry name" value="P-loop containing nucleoside triphosphate hydrolases"/>
    <property type="match status" value="1"/>
</dbReference>
<evidence type="ECO:0000256" key="5">
    <source>
        <dbReference type="ARBA" id="ARBA00022741"/>
    </source>
</evidence>
<accession>A0A0N0IPP7</accession>
<dbReference type="InterPro" id="IPR039421">
    <property type="entry name" value="Type_1_exporter"/>
</dbReference>
<name>A0A0N0IPP7_THESC</name>
<dbReference type="InterPro" id="IPR027417">
    <property type="entry name" value="P-loop_NTPase"/>
</dbReference>
<feature type="transmembrane region" description="Helical" evidence="9">
    <location>
        <begin position="261"/>
        <end position="285"/>
    </location>
</feature>
<evidence type="ECO:0000259" key="10">
    <source>
        <dbReference type="PROSITE" id="PS50893"/>
    </source>
</evidence>
<evidence type="ECO:0000259" key="11">
    <source>
        <dbReference type="PROSITE" id="PS50929"/>
    </source>
</evidence>
<dbReference type="GO" id="GO:0016887">
    <property type="term" value="F:ATP hydrolysis activity"/>
    <property type="evidence" value="ECO:0007669"/>
    <property type="project" value="InterPro"/>
</dbReference>
<dbReference type="Pfam" id="PF00005">
    <property type="entry name" value="ABC_tran"/>
    <property type="match status" value="1"/>
</dbReference>
<evidence type="ECO:0000256" key="4">
    <source>
        <dbReference type="ARBA" id="ARBA00022692"/>
    </source>
</evidence>
<evidence type="ECO:0000313" key="12">
    <source>
        <dbReference type="EMBL" id="KPD25984.1"/>
    </source>
</evidence>
<dbReference type="FunFam" id="3.40.50.300:FF:000221">
    <property type="entry name" value="Multidrug ABC transporter ATP-binding protein"/>
    <property type="match status" value="1"/>
</dbReference>
<feature type="transmembrane region" description="Helical" evidence="9">
    <location>
        <begin position="155"/>
        <end position="180"/>
    </location>
</feature>
<comment type="subcellular location">
    <subcellularLocation>
        <location evidence="1">Cell membrane</location>
        <topology evidence="1">Multi-pass membrane protein</topology>
    </subcellularLocation>
</comment>
<feature type="transmembrane region" description="Helical" evidence="9">
    <location>
        <begin position="78"/>
        <end position="98"/>
    </location>
</feature>
<dbReference type="EMBL" id="LJJR01000043">
    <property type="protein sequence ID" value="KPD25984.1"/>
    <property type="molecule type" value="Genomic_DNA"/>
</dbReference>
<keyword evidence="3" id="KW-1003">Cell membrane</keyword>
<dbReference type="PANTHER" id="PTHR43394:SF1">
    <property type="entry name" value="ATP-BINDING CASSETTE SUB-FAMILY B MEMBER 10, MITOCHONDRIAL"/>
    <property type="match status" value="1"/>
</dbReference>
<evidence type="ECO:0000256" key="9">
    <source>
        <dbReference type="SAM" id="Phobius"/>
    </source>
</evidence>
<dbReference type="GO" id="GO:0015421">
    <property type="term" value="F:ABC-type oligopeptide transporter activity"/>
    <property type="evidence" value="ECO:0007669"/>
    <property type="project" value="TreeGrafter"/>
</dbReference>
<protein>
    <submittedName>
        <fullName evidence="12">Antibiotic ABC transporter ATP-binding protein</fullName>
    </submittedName>
</protein>
<keyword evidence="2" id="KW-0813">Transport</keyword>
<sequence length="608" mass="68812">MSQDASHREQEDAYTKAFDRVLFARILQYVRPYRAQVALALLFLLLTTLTAALTPLFFKWAIDGALVPKEAKPLAERFALLLWVSLGFLLVRGVNFAATYGQTYLIQWVGQRVLFDLRSALFGKLMRLHPGFYDKNPVGRLMTRITSDVDAINQFITGGLVGVIADFFTILGLLAFMMVLSPKLTLVVLLVVPVLLWVTAWVRNGMRTAYREMRLRLARLNAALQENLSGVETIQLFVKEREREEKFDRLSRDLLRAWVEIVRWFALFFPVVGFLGDLAVAGLLFYGGGEVVRGVATLGLLVAFVDYTRQLFQPLQDLSDKFNLFQGAMASAERIFGVLDTEEELKDPENPKPIARFRGEVEFREVWLAYTPKGVEPTDKDWVLKGVSFRIARGEKVALVGATGAGKTSVVSLIARFYDPQRGRVLIDGEDVRNYRQEDLRRHVGIVLQDPFLFSGTILDNLRLFDETIPEEKVVEVARFLGVHEAILRLPQGYHTRVGERGAGLSTGEKQLLALVRALLANPDILLILDEATANVDSETERRLQEALYRAMEGRTSIIIAHRLSTIRRVDRILVFKKGRLVEEGTHEELLQKGGYYATLYRLQYAEG</sequence>
<dbReference type="PROSITE" id="PS50929">
    <property type="entry name" value="ABC_TM1F"/>
    <property type="match status" value="1"/>
</dbReference>
<reference evidence="12 13" key="1">
    <citation type="submission" date="2015-09" db="EMBL/GenBank/DDBJ databases">
        <title>Draft genome sequence of Thermus scotoductus strain K1 isolated from a geothermal spring in Nagorno-Karabakh, Armenia.</title>
        <authorList>
            <person name="Saghatelyan A."/>
            <person name="Poghosyan L."/>
            <person name="Panosyan H."/>
            <person name="Birkeland N.-K."/>
        </authorList>
    </citation>
    <scope>NUCLEOTIDE SEQUENCE [LARGE SCALE GENOMIC DNA]</scope>
    <source>
        <strain evidence="12 13">K1</strain>
    </source>
</reference>
<gene>
    <name evidence="12" type="ORF">AN926_11685</name>
</gene>
<dbReference type="GO" id="GO:0005524">
    <property type="term" value="F:ATP binding"/>
    <property type="evidence" value="ECO:0007669"/>
    <property type="project" value="UniProtKB-KW"/>
</dbReference>
<evidence type="ECO:0000256" key="6">
    <source>
        <dbReference type="ARBA" id="ARBA00022840"/>
    </source>
</evidence>
<dbReference type="PATRIC" id="fig|37636.3.peg.1815"/>
<dbReference type="Gene3D" id="3.40.50.300">
    <property type="entry name" value="P-loop containing nucleotide triphosphate hydrolases"/>
    <property type="match status" value="1"/>
</dbReference>
<evidence type="ECO:0000256" key="1">
    <source>
        <dbReference type="ARBA" id="ARBA00004651"/>
    </source>
</evidence>
<evidence type="ECO:0000256" key="3">
    <source>
        <dbReference type="ARBA" id="ARBA00022475"/>
    </source>
</evidence>
<organism evidence="12 13">
    <name type="scientific">Thermus scotoductus</name>
    <dbReference type="NCBI Taxonomy" id="37636"/>
    <lineage>
        <taxon>Bacteria</taxon>
        <taxon>Thermotogati</taxon>
        <taxon>Deinococcota</taxon>
        <taxon>Deinococci</taxon>
        <taxon>Thermales</taxon>
        <taxon>Thermaceae</taxon>
        <taxon>Thermus</taxon>
    </lineage>
</organism>
<dbReference type="InterPro" id="IPR003439">
    <property type="entry name" value="ABC_transporter-like_ATP-bd"/>
</dbReference>
<dbReference type="Proteomes" id="UP000053099">
    <property type="component" value="Unassembled WGS sequence"/>
</dbReference>
<proteinExistence type="predicted"/>
<dbReference type="SMART" id="SM00382">
    <property type="entry name" value="AAA"/>
    <property type="match status" value="1"/>
</dbReference>
<evidence type="ECO:0000256" key="8">
    <source>
        <dbReference type="ARBA" id="ARBA00023136"/>
    </source>
</evidence>
<dbReference type="Gene3D" id="1.20.1560.10">
    <property type="entry name" value="ABC transporter type 1, transmembrane domain"/>
    <property type="match status" value="1"/>
</dbReference>
<dbReference type="AlphaFoldDB" id="A0A0N0IPP7"/>
<feature type="transmembrane region" description="Helical" evidence="9">
    <location>
        <begin position="37"/>
        <end position="58"/>
    </location>
</feature>
<dbReference type="GO" id="GO:0005886">
    <property type="term" value="C:plasma membrane"/>
    <property type="evidence" value="ECO:0007669"/>
    <property type="project" value="UniProtKB-SubCell"/>
</dbReference>
<dbReference type="Pfam" id="PF00664">
    <property type="entry name" value="ABC_membrane"/>
    <property type="match status" value="1"/>
</dbReference>
<feature type="transmembrane region" description="Helical" evidence="9">
    <location>
        <begin position="186"/>
        <end position="206"/>
    </location>
</feature>
<dbReference type="PANTHER" id="PTHR43394">
    <property type="entry name" value="ATP-DEPENDENT PERMEASE MDL1, MITOCHONDRIAL"/>
    <property type="match status" value="1"/>
</dbReference>
<feature type="domain" description="ABC transporter" evidence="10">
    <location>
        <begin position="361"/>
        <end position="603"/>
    </location>
</feature>
<evidence type="ECO:0000256" key="2">
    <source>
        <dbReference type="ARBA" id="ARBA00022448"/>
    </source>
</evidence>
<dbReference type="InterPro" id="IPR036640">
    <property type="entry name" value="ABC1_TM_sf"/>
</dbReference>
<dbReference type="InterPro" id="IPR011527">
    <property type="entry name" value="ABC1_TM_dom"/>
</dbReference>
<dbReference type="CDD" id="cd18544">
    <property type="entry name" value="ABC_6TM_TmrA_like"/>
    <property type="match status" value="1"/>
</dbReference>
<dbReference type="InterPro" id="IPR003593">
    <property type="entry name" value="AAA+_ATPase"/>
</dbReference>
<dbReference type="FunFam" id="1.20.1560.10:FF:000011">
    <property type="entry name" value="Multidrug ABC transporter ATP-binding protein"/>
    <property type="match status" value="1"/>
</dbReference>
<comment type="caution">
    <text evidence="12">The sequence shown here is derived from an EMBL/GenBank/DDBJ whole genome shotgun (WGS) entry which is preliminary data.</text>
</comment>
<dbReference type="SUPFAM" id="SSF90123">
    <property type="entry name" value="ABC transporter transmembrane region"/>
    <property type="match status" value="1"/>
</dbReference>
<feature type="domain" description="ABC transmembrane type-1" evidence="11">
    <location>
        <begin position="38"/>
        <end position="327"/>
    </location>
</feature>
<keyword evidence="6 12" id="KW-0067">ATP-binding</keyword>
<evidence type="ECO:0000313" key="13">
    <source>
        <dbReference type="Proteomes" id="UP000053099"/>
    </source>
</evidence>
<dbReference type="PROSITE" id="PS50893">
    <property type="entry name" value="ABC_TRANSPORTER_2"/>
    <property type="match status" value="1"/>
</dbReference>
<keyword evidence="4 9" id="KW-0812">Transmembrane</keyword>
<keyword evidence="8 9" id="KW-0472">Membrane</keyword>
<evidence type="ECO:0000256" key="7">
    <source>
        <dbReference type="ARBA" id="ARBA00022989"/>
    </source>
</evidence>
<keyword evidence="7 9" id="KW-1133">Transmembrane helix</keyword>